<accession>A0A1L9S8S2</accession>
<dbReference type="OrthoDB" id="10250282at2759"/>
<dbReference type="InterPro" id="IPR012338">
    <property type="entry name" value="Beta-lactam/transpept-like"/>
</dbReference>
<dbReference type="EMBL" id="KV878351">
    <property type="protein sequence ID" value="OJJ43562.1"/>
    <property type="molecule type" value="Genomic_DNA"/>
</dbReference>
<dbReference type="InterPro" id="IPR051478">
    <property type="entry name" value="Beta-lactamase-like_AB/R"/>
</dbReference>
<dbReference type="Pfam" id="PF26335">
    <property type="entry name" value="ARB_00930_C"/>
    <property type="match status" value="1"/>
</dbReference>
<organism evidence="4 5">
    <name type="scientific">Penicilliopsis zonata CBS 506.65</name>
    <dbReference type="NCBI Taxonomy" id="1073090"/>
    <lineage>
        <taxon>Eukaryota</taxon>
        <taxon>Fungi</taxon>
        <taxon>Dikarya</taxon>
        <taxon>Ascomycota</taxon>
        <taxon>Pezizomycotina</taxon>
        <taxon>Eurotiomycetes</taxon>
        <taxon>Eurotiomycetidae</taxon>
        <taxon>Eurotiales</taxon>
        <taxon>Aspergillaceae</taxon>
        <taxon>Penicilliopsis</taxon>
    </lineage>
</organism>
<feature type="signal peptide" evidence="1">
    <location>
        <begin position="1"/>
        <end position="17"/>
    </location>
</feature>
<dbReference type="Gene3D" id="3.40.710.10">
    <property type="entry name" value="DD-peptidase/beta-lactamase superfamily"/>
    <property type="match status" value="1"/>
</dbReference>
<reference evidence="5" key="1">
    <citation type="journal article" date="2017" name="Genome Biol.">
        <title>Comparative genomics reveals high biological diversity and specific adaptations in the industrially and medically important fungal genus Aspergillus.</title>
        <authorList>
            <person name="de Vries R.P."/>
            <person name="Riley R."/>
            <person name="Wiebenga A."/>
            <person name="Aguilar-Osorio G."/>
            <person name="Amillis S."/>
            <person name="Uchima C.A."/>
            <person name="Anderluh G."/>
            <person name="Asadollahi M."/>
            <person name="Askin M."/>
            <person name="Barry K."/>
            <person name="Battaglia E."/>
            <person name="Bayram O."/>
            <person name="Benocci T."/>
            <person name="Braus-Stromeyer S.A."/>
            <person name="Caldana C."/>
            <person name="Canovas D."/>
            <person name="Cerqueira G.C."/>
            <person name="Chen F."/>
            <person name="Chen W."/>
            <person name="Choi C."/>
            <person name="Clum A."/>
            <person name="Dos Santos R.A."/>
            <person name="Damasio A.R."/>
            <person name="Diallinas G."/>
            <person name="Emri T."/>
            <person name="Fekete E."/>
            <person name="Flipphi M."/>
            <person name="Freyberg S."/>
            <person name="Gallo A."/>
            <person name="Gournas C."/>
            <person name="Habgood R."/>
            <person name="Hainaut M."/>
            <person name="Harispe M.L."/>
            <person name="Henrissat B."/>
            <person name="Hilden K.S."/>
            <person name="Hope R."/>
            <person name="Hossain A."/>
            <person name="Karabika E."/>
            <person name="Karaffa L."/>
            <person name="Karanyi Z."/>
            <person name="Krasevec N."/>
            <person name="Kuo A."/>
            <person name="Kusch H."/>
            <person name="LaButti K."/>
            <person name="Lagendijk E.L."/>
            <person name="Lapidus A."/>
            <person name="Levasseur A."/>
            <person name="Lindquist E."/>
            <person name="Lipzen A."/>
            <person name="Logrieco A.F."/>
            <person name="MacCabe A."/>
            <person name="Maekelae M.R."/>
            <person name="Malavazi I."/>
            <person name="Melin P."/>
            <person name="Meyer V."/>
            <person name="Mielnichuk N."/>
            <person name="Miskei M."/>
            <person name="Molnar A.P."/>
            <person name="Mule G."/>
            <person name="Ngan C.Y."/>
            <person name="Orejas M."/>
            <person name="Orosz E."/>
            <person name="Ouedraogo J.P."/>
            <person name="Overkamp K.M."/>
            <person name="Park H.-S."/>
            <person name="Perrone G."/>
            <person name="Piumi F."/>
            <person name="Punt P.J."/>
            <person name="Ram A.F."/>
            <person name="Ramon A."/>
            <person name="Rauscher S."/>
            <person name="Record E."/>
            <person name="Riano-Pachon D.M."/>
            <person name="Robert V."/>
            <person name="Roehrig J."/>
            <person name="Ruller R."/>
            <person name="Salamov A."/>
            <person name="Salih N.S."/>
            <person name="Samson R.A."/>
            <person name="Sandor E."/>
            <person name="Sanguinetti M."/>
            <person name="Schuetze T."/>
            <person name="Sepcic K."/>
            <person name="Shelest E."/>
            <person name="Sherlock G."/>
            <person name="Sophianopoulou V."/>
            <person name="Squina F.M."/>
            <person name="Sun H."/>
            <person name="Susca A."/>
            <person name="Todd R.B."/>
            <person name="Tsang A."/>
            <person name="Unkles S.E."/>
            <person name="van de Wiele N."/>
            <person name="van Rossen-Uffink D."/>
            <person name="Oliveira J.V."/>
            <person name="Vesth T.C."/>
            <person name="Visser J."/>
            <person name="Yu J.-H."/>
            <person name="Zhou M."/>
            <person name="Andersen M.R."/>
            <person name="Archer D.B."/>
            <person name="Baker S.E."/>
            <person name="Benoit I."/>
            <person name="Brakhage A.A."/>
            <person name="Braus G.H."/>
            <person name="Fischer R."/>
            <person name="Frisvad J.C."/>
            <person name="Goldman G.H."/>
            <person name="Houbraken J."/>
            <person name="Oakley B."/>
            <person name="Pocsi I."/>
            <person name="Scazzocchio C."/>
            <person name="Seiboth B."/>
            <person name="vanKuyk P.A."/>
            <person name="Wortman J."/>
            <person name="Dyer P.S."/>
            <person name="Grigoriev I.V."/>
        </authorList>
    </citation>
    <scope>NUCLEOTIDE SEQUENCE [LARGE SCALE GENOMIC DNA]</scope>
    <source>
        <strain evidence="5">CBS 506.65</strain>
    </source>
</reference>
<evidence type="ECO:0000313" key="4">
    <source>
        <dbReference type="EMBL" id="OJJ43562.1"/>
    </source>
</evidence>
<dbReference type="RefSeq" id="XP_022578072.1">
    <property type="nucleotide sequence ID" value="XM_022727368.1"/>
</dbReference>
<evidence type="ECO:0000259" key="2">
    <source>
        <dbReference type="Pfam" id="PF00144"/>
    </source>
</evidence>
<evidence type="ECO:0000259" key="3">
    <source>
        <dbReference type="Pfam" id="PF26335"/>
    </source>
</evidence>
<evidence type="ECO:0000256" key="1">
    <source>
        <dbReference type="SAM" id="SignalP"/>
    </source>
</evidence>
<feature type="chain" id="PRO_5012634771" evidence="1">
    <location>
        <begin position="18"/>
        <end position="598"/>
    </location>
</feature>
<feature type="domain" description="Beta-lactamase-related" evidence="2">
    <location>
        <begin position="104"/>
        <end position="421"/>
    </location>
</feature>
<evidence type="ECO:0000313" key="5">
    <source>
        <dbReference type="Proteomes" id="UP000184188"/>
    </source>
</evidence>
<protein>
    <submittedName>
        <fullName evidence="4">Uncharacterized protein</fullName>
    </submittedName>
</protein>
<gene>
    <name evidence="4" type="ORF">ASPZODRAFT_19286</name>
</gene>
<proteinExistence type="predicted"/>
<keyword evidence="5" id="KW-1185">Reference proteome</keyword>
<dbReference type="VEuPathDB" id="FungiDB:ASPZODRAFT_19286"/>
<name>A0A1L9S8S2_9EURO</name>
<dbReference type="PANTHER" id="PTHR22935">
    <property type="entry name" value="PENICILLIN-BINDING PROTEIN"/>
    <property type="match status" value="1"/>
</dbReference>
<dbReference type="AlphaFoldDB" id="A0A1L9S8S2"/>
<keyword evidence="1" id="KW-0732">Signal</keyword>
<feature type="domain" description="Beta-lactamase-like ARB-00930-like C-terminal" evidence="3">
    <location>
        <begin position="445"/>
        <end position="597"/>
    </location>
</feature>
<dbReference type="InterPro" id="IPR001466">
    <property type="entry name" value="Beta-lactam-related"/>
</dbReference>
<dbReference type="GeneID" id="34613832"/>
<dbReference type="Proteomes" id="UP000184188">
    <property type="component" value="Unassembled WGS sequence"/>
</dbReference>
<dbReference type="STRING" id="1073090.A0A1L9S8S2"/>
<dbReference type="PANTHER" id="PTHR22935:SF97">
    <property type="entry name" value="BETA-LACTAMASE-RELATED DOMAIN-CONTAINING PROTEIN"/>
    <property type="match status" value="1"/>
</dbReference>
<dbReference type="Pfam" id="PF00144">
    <property type="entry name" value="Beta-lactamase"/>
    <property type="match status" value="1"/>
</dbReference>
<dbReference type="InterPro" id="IPR058664">
    <property type="entry name" value="ARB_00930-like_C"/>
</dbReference>
<sequence>MISLFLASLSSLSLAAATTQYCPLTGPLFVPPRNLSAASFSSAADNFTSTVKDSLSSGTSPLGPLPINTTTFSVQFFSAHSDEPLFQYDHTAPSVANGSVGSKLSSADSVYRLGSVSKLLTVLTWLVHDGDHHWSNAITDLVPELLQAKGDIVDKVDWESVTVGDLASQLGGVPHDYAFGDLYGILGDEALLYGFPPLAEKNIPPCGLGEGVWDQEAPCNRTEFLDGFRNEPPSYAPASYPAYSNGAYELLAFALVRITGKPFEELFDEALVQPLGLNSTFYSMPNDTDIGIIPGNQTTSGWNFDLGSGTPFGGIYSSTHDLGVIGRAILQATRPISNSSAASLNMTSATARRWLKPHSFANSLHGAVGAPWEIYRWEMPTIPHAVDVYTKSGDGGYYAGILAVIPEWEVGFSILAADETAPVDSVLVLANLLAEAFFPTLHSIAQNETARLFAGRYAANSTTGLNSSMVLSSSADAPGIGVDEWISNGTDFIAAFTEMEEYQSTSVRLYPMNLYTPPSTNGDFQIAFRAVYTGQGQDYPRSSSLIWPQCQAWTDIDNMRYGNIGYDLVVITLSESDGVLHQAEKVEARMLQGVYYRE</sequence>
<dbReference type="SUPFAM" id="SSF56601">
    <property type="entry name" value="beta-lactamase/transpeptidase-like"/>
    <property type="match status" value="1"/>
</dbReference>